<accession>A0A4R6RT16</accession>
<dbReference type="RefSeq" id="WP_208115997.1">
    <property type="nucleotide sequence ID" value="NZ_SNXZ01000011.1"/>
</dbReference>
<organism evidence="2 3">
    <name type="scientific">Labedaea rhizosphaerae</name>
    <dbReference type="NCBI Taxonomy" id="598644"/>
    <lineage>
        <taxon>Bacteria</taxon>
        <taxon>Bacillati</taxon>
        <taxon>Actinomycetota</taxon>
        <taxon>Actinomycetes</taxon>
        <taxon>Pseudonocardiales</taxon>
        <taxon>Pseudonocardiaceae</taxon>
        <taxon>Labedaea</taxon>
    </lineage>
</organism>
<dbReference type="Proteomes" id="UP000295444">
    <property type="component" value="Unassembled WGS sequence"/>
</dbReference>
<protein>
    <recommendedName>
        <fullName evidence="4">VWA domain-containing protein</fullName>
    </recommendedName>
</protein>
<evidence type="ECO:0000256" key="1">
    <source>
        <dbReference type="SAM" id="MobiDB-lite"/>
    </source>
</evidence>
<dbReference type="InterPro" id="IPR036465">
    <property type="entry name" value="vWFA_dom_sf"/>
</dbReference>
<evidence type="ECO:0000313" key="3">
    <source>
        <dbReference type="Proteomes" id="UP000295444"/>
    </source>
</evidence>
<proteinExistence type="predicted"/>
<reference evidence="2 3" key="1">
    <citation type="submission" date="2019-03" db="EMBL/GenBank/DDBJ databases">
        <title>Genomic Encyclopedia of Type Strains, Phase IV (KMG-IV): sequencing the most valuable type-strain genomes for metagenomic binning, comparative biology and taxonomic classification.</title>
        <authorList>
            <person name="Goeker M."/>
        </authorList>
    </citation>
    <scope>NUCLEOTIDE SEQUENCE [LARGE SCALE GENOMIC DNA]</scope>
    <source>
        <strain evidence="2 3">DSM 45361</strain>
    </source>
</reference>
<name>A0A4R6RT16_LABRH</name>
<dbReference type="SUPFAM" id="SSF53300">
    <property type="entry name" value="vWA-like"/>
    <property type="match status" value="1"/>
</dbReference>
<feature type="region of interest" description="Disordered" evidence="1">
    <location>
        <begin position="244"/>
        <end position="286"/>
    </location>
</feature>
<gene>
    <name evidence="2" type="ORF">EV186_111137</name>
</gene>
<dbReference type="AlphaFoldDB" id="A0A4R6RT16"/>
<keyword evidence="3" id="KW-1185">Reference proteome</keyword>
<comment type="caution">
    <text evidence="2">The sequence shown here is derived from an EMBL/GenBank/DDBJ whole genome shotgun (WGS) entry which is preliminary data.</text>
</comment>
<feature type="compositionally biased region" description="Basic and acidic residues" evidence="1">
    <location>
        <begin position="277"/>
        <end position="286"/>
    </location>
</feature>
<evidence type="ECO:0000313" key="2">
    <source>
        <dbReference type="EMBL" id="TDP90011.1"/>
    </source>
</evidence>
<sequence>MTSLAELATAWQARWPEALRAWGRFIVVHDPLLCRSSRQAAREGLTGSFAMFRLGDRSVVLDLQQVVELGLTDLPVEVLAHEVGHHVLCPADLADGGRLLSRVRQALPGFEQHAPMIANLYADLLINNRLQRGKGLRMAEVYRRLTGKATAKSALWTFFMRTCEILWAQQAGTLAPGGVPAATEGDAQLAARLARVYAADWLAGAGGFAVLCYRYLSEDSEAAAAAARLRVCVTEVADGAPVPGLTGAETDPIVHPALDPRVNDLAEPTTEPPSEEDSARGGEGQHREPFEYGELLRQLGLTLTDEQIAARYYRERATPHLVRFPVRTKRAPGDLLPEGHAQWDVGEPLEDVDWLATALRSPTIVPGVTTMRQLRGQADDEPPRTRPVDLDLYVDSSGSMPDPRSLTSYLTLAGAILALSAMRVGAHVQATLWSGKNDVLRTDGFVRDETAVLNVLTGYFGMGTAFPLHVLRDTYADGRRAERPTHIVVISDNGVDTMFEPDDERGTPGREVAATALAAAGAGGTLVLNLFGDGEKSRIEALSPGWDLHRVTDWADLVEFAAAFSKRHYERSTV</sequence>
<dbReference type="EMBL" id="SNXZ01000011">
    <property type="protein sequence ID" value="TDP90011.1"/>
    <property type="molecule type" value="Genomic_DNA"/>
</dbReference>
<evidence type="ECO:0008006" key="4">
    <source>
        <dbReference type="Google" id="ProtNLM"/>
    </source>
</evidence>